<keyword evidence="1" id="KW-1133">Transmembrane helix</keyword>
<evidence type="ECO:0000313" key="3">
    <source>
        <dbReference type="Proteomes" id="UP000799302"/>
    </source>
</evidence>
<dbReference type="EMBL" id="MU004231">
    <property type="protein sequence ID" value="KAF2672667.1"/>
    <property type="molecule type" value="Genomic_DNA"/>
</dbReference>
<dbReference type="Proteomes" id="UP000799302">
    <property type="component" value="Unassembled WGS sequence"/>
</dbReference>
<keyword evidence="1" id="KW-0472">Membrane</keyword>
<keyword evidence="3" id="KW-1185">Reference proteome</keyword>
<accession>A0A6A6UMK3</accession>
<evidence type="ECO:0000313" key="2">
    <source>
        <dbReference type="EMBL" id="KAF2672667.1"/>
    </source>
</evidence>
<keyword evidence="1" id="KW-0812">Transmembrane</keyword>
<proteinExistence type="predicted"/>
<dbReference type="AlphaFoldDB" id="A0A6A6UMK3"/>
<reference evidence="2" key="1">
    <citation type="journal article" date="2020" name="Stud. Mycol.">
        <title>101 Dothideomycetes genomes: a test case for predicting lifestyles and emergence of pathogens.</title>
        <authorList>
            <person name="Haridas S."/>
            <person name="Albert R."/>
            <person name="Binder M."/>
            <person name="Bloem J."/>
            <person name="Labutti K."/>
            <person name="Salamov A."/>
            <person name="Andreopoulos B."/>
            <person name="Baker S."/>
            <person name="Barry K."/>
            <person name="Bills G."/>
            <person name="Bluhm B."/>
            <person name="Cannon C."/>
            <person name="Castanera R."/>
            <person name="Culley D."/>
            <person name="Daum C."/>
            <person name="Ezra D."/>
            <person name="Gonzalez J."/>
            <person name="Henrissat B."/>
            <person name="Kuo A."/>
            <person name="Liang C."/>
            <person name="Lipzen A."/>
            <person name="Lutzoni F."/>
            <person name="Magnuson J."/>
            <person name="Mondo S."/>
            <person name="Nolan M."/>
            <person name="Ohm R."/>
            <person name="Pangilinan J."/>
            <person name="Park H.-J."/>
            <person name="Ramirez L."/>
            <person name="Alfaro M."/>
            <person name="Sun H."/>
            <person name="Tritt A."/>
            <person name="Yoshinaga Y."/>
            <person name="Zwiers L.-H."/>
            <person name="Turgeon B."/>
            <person name="Goodwin S."/>
            <person name="Spatafora J."/>
            <person name="Crous P."/>
            <person name="Grigoriev I."/>
        </authorList>
    </citation>
    <scope>NUCLEOTIDE SEQUENCE</scope>
    <source>
        <strain evidence="2">CBS 115976</strain>
    </source>
</reference>
<dbReference type="OrthoDB" id="2662586at2759"/>
<name>A0A6A6UMK3_9PEZI</name>
<sequence length="229" mass="25271">MSMGYRVQCRTSFGGIALLPKSRTDWPCEPKGAGTTNGFAICSKSVWSLGKQPPSVETSILCTPPTSSSTPKHQQHSSTRYHCWSHALQVPRFINNPEHRAITYEMLAIFIVLTLSSLVSAICPGSSYGITYPIQLIPDSQENNPALFTWTVYESGCQQAENFTQYFNRPKTSPCNSGRLRCSPDPPNQYNVSFTWYKAARGSQYACGPNSDAESCNGHTIAVCCHNDK</sequence>
<feature type="transmembrane region" description="Helical" evidence="1">
    <location>
        <begin position="102"/>
        <end position="122"/>
    </location>
</feature>
<gene>
    <name evidence="2" type="ORF">BT63DRAFT_133242</name>
</gene>
<organism evidence="2 3">
    <name type="scientific">Microthyrium microscopicum</name>
    <dbReference type="NCBI Taxonomy" id="703497"/>
    <lineage>
        <taxon>Eukaryota</taxon>
        <taxon>Fungi</taxon>
        <taxon>Dikarya</taxon>
        <taxon>Ascomycota</taxon>
        <taxon>Pezizomycotina</taxon>
        <taxon>Dothideomycetes</taxon>
        <taxon>Dothideomycetes incertae sedis</taxon>
        <taxon>Microthyriales</taxon>
        <taxon>Microthyriaceae</taxon>
        <taxon>Microthyrium</taxon>
    </lineage>
</organism>
<evidence type="ECO:0000256" key="1">
    <source>
        <dbReference type="SAM" id="Phobius"/>
    </source>
</evidence>
<protein>
    <submittedName>
        <fullName evidence="2">Uncharacterized protein</fullName>
    </submittedName>
</protein>